<gene>
    <name evidence="2" type="ORF">FRACA_5570001</name>
</gene>
<dbReference type="EMBL" id="FZMO01000509">
    <property type="protein sequence ID" value="SNQ50881.1"/>
    <property type="molecule type" value="Genomic_DNA"/>
</dbReference>
<proteinExistence type="predicted"/>
<dbReference type="Gene3D" id="3.40.50.10140">
    <property type="entry name" value="Toll/interleukin-1 receptor homology (TIR) domain"/>
    <property type="match status" value="1"/>
</dbReference>
<feature type="domain" description="TIR" evidence="1">
    <location>
        <begin position="12"/>
        <end position="50"/>
    </location>
</feature>
<dbReference type="SUPFAM" id="SSF52200">
    <property type="entry name" value="Toll/Interleukin receptor TIR domain"/>
    <property type="match status" value="1"/>
</dbReference>
<accession>A0A2I2KYY7</accession>
<dbReference type="AlphaFoldDB" id="A0A2I2KYY7"/>
<dbReference type="GO" id="GO:0007165">
    <property type="term" value="P:signal transduction"/>
    <property type="evidence" value="ECO:0007669"/>
    <property type="project" value="InterPro"/>
</dbReference>
<dbReference type="Pfam" id="PF13676">
    <property type="entry name" value="TIR_2"/>
    <property type="match status" value="1"/>
</dbReference>
<evidence type="ECO:0000259" key="1">
    <source>
        <dbReference type="Pfam" id="PF13676"/>
    </source>
</evidence>
<dbReference type="InterPro" id="IPR000157">
    <property type="entry name" value="TIR_dom"/>
</dbReference>
<evidence type="ECO:0000313" key="2">
    <source>
        <dbReference type="EMBL" id="SNQ50881.1"/>
    </source>
</evidence>
<organism evidence="2 3">
    <name type="scientific">Frankia canadensis</name>
    <dbReference type="NCBI Taxonomy" id="1836972"/>
    <lineage>
        <taxon>Bacteria</taxon>
        <taxon>Bacillati</taxon>
        <taxon>Actinomycetota</taxon>
        <taxon>Actinomycetes</taxon>
        <taxon>Frankiales</taxon>
        <taxon>Frankiaceae</taxon>
        <taxon>Frankia</taxon>
    </lineage>
</organism>
<evidence type="ECO:0000313" key="3">
    <source>
        <dbReference type="Proteomes" id="UP000234331"/>
    </source>
</evidence>
<dbReference type="RefSeq" id="WP_101834443.1">
    <property type="nucleotide sequence ID" value="NZ_FZMO01000509.1"/>
</dbReference>
<name>A0A2I2KYY7_9ACTN</name>
<keyword evidence="3" id="KW-1185">Reference proteome</keyword>
<dbReference type="OrthoDB" id="218695at2"/>
<reference evidence="2 3" key="1">
    <citation type="submission" date="2017-06" db="EMBL/GenBank/DDBJ databases">
        <authorList>
            <person name="Kim H.J."/>
            <person name="Triplett B.A."/>
        </authorList>
    </citation>
    <scope>NUCLEOTIDE SEQUENCE [LARGE SCALE GENOMIC DNA]</scope>
    <source>
        <strain evidence="2">FRACA_ARgP5</strain>
    </source>
</reference>
<dbReference type="InterPro" id="IPR035897">
    <property type="entry name" value="Toll_tir_struct_dom_sf"/>
</dbReference>
<protein>
    <recommendedName>
        <fullName evidence="1">TIR domain-containing protein</fullName>
    </recommendedName>
</protein>
<sequence>MTGGDGGRAVDVFVSYAEGGLDWAKWIAAALEEAGYRVRLDAWDVVPGTYTTSGRGDAAPLPRLPVRSLSGGLMGGVTISNPGSC</sequence>
<dbReference type="Proteomes" id="UP000234331">
    <property type="component" value="Unassembled WGS sequence"/>
</dbReference>